<dbReference type="Pfam" id="PF13541">
    <property type="entry name" value="ChlI"/>
    <property type="match status" value="1"/>
</dbReference>
<gene>
    <name evidence="3" type="ORF">ALP24_00431</name>
</gene>
<name>A0A3M5WF93_PSEAP</name>
<dbReference type="FunFam" id="3.30.230.10:FF:000011">
    <property type="entry name" value="DNA repair protein RadA"/>
    <property type="match status" value="1"/>
</dbReference>
<evidence type="ECO:0000313" key="4">
    <source>
        <dbReference type="Proteomes" id="UP000274315"/>
    </source>
</evidence>
<dbReference type="PANTHER" id="PTHR32472">
    <property type="entry name" value="DNA REPAIR PROTEIN RADA"/>
    <property type="match status" value="1"/>
</dbReference>
<dbReference type="SUPFAM" id="SSF54211">
    <property type="entry name" value="Ribosomal protein S5 domain 2-like"/>
    <property type="match status" value="1"/>
</dbReference>
<evidence type="ECO:0000256" key="1">
    <source>
        <dbReference type="ARBA" id="ARBA00022771"/>
    </source>
</evidence>
<dbReference type="InterPro" id="IPR020568">
    <property type="entry name" value="Ribosomal_Su5_D2-typ_SF"/>
</dbReference>
<keyword evidence="2" id="KW-0862">Zinc</keyword>
<organism evidence="3 4">
    <name type="scientific">Pseudomonas syringae pv. aptata</name>
    <dbReference type="NCBI Taxonomy" id="83167"/>
    <lineage>
        <taxon>Bacteria</taxon>
        <taxon>Pseudomonadati</taxon>
        <taxon>Pseudomonadota</taxon>
        <taxon>Gammaproteobacteria</taxon>
        <taxon>Pseudomonadales</taxon>
        <taxon>Pseudomonadaceae</taxon>
        <taxon>Pseudomonas</taxon>
        <taxon>Pseudomonas syringae</taxon>
    </lineage>
</organism>
<dbReference type="PANTHER" id="PTHR32472:SF10">
    <property type="entry name" value="DNA REPAIR PROTEIN RADA-LIKE PROTEIN"/>
    <property type="match status" value="1"/>
</dbReference>
<dbReference type="Gene3D" id="3.30.230.10">
    <property type="match status" value="1"/>
</dbReference>
<dbReference type="AlphaFoldDB" id="A0A3M5WF93"/>
<keyword evidence="1" id="KW-0479">Metal-binding</keyword>
<proteinExistence type="predicted"/>
<reference evidence="3 4" key="1">
    <citation type="submission" date="2018-08" db="EMBL/GenBank/DDBJ databases">
        <title>Recombination of ecologically and evolutionarily significant loci maintains genetic cohesion in the Pseudomonas syringae species complex.</title>
        <authorList>
            <person name="Dillon M."/>
            <person name="Thakur S."/>
            <person name="Almeida R.N.D."/>
            <person name="Weir B.S."/>
            <person name="Guttman D.S."/>
        </authorList>
    </citation>
    <scope>NUCLEOTIDE SEQUENCE [LARGE SCALE GENOMIC DNA]</scope>
    <source>
        <strain evidence="3 4">ICMP 11935</strain>
    </source>
</reference>
<feature type="non-terminal residue" evidence="3">
    <location>
        <position position="1"/>
    </location>
</feature>
<dbReference type="GO" id="GO:0005829">
    <property type="term" value="C:cytosol"/>
    <property type="evidence" value="ECO:0007669"/>
    <property type="project" value="TreeGrafter"/>
</dbReference>
<dbReference type="GO" id="GO:0008270">
    <property type="term" value="F:zinc ion binding"/>
    <property type="evidence" value="ECO:0007669"/>
    <property type="project" value="UniProtKB-KW"/>
</dbReference>
<dbReference type="InterPro" id="IPR014721">
    <property type="entry name" value="Ribsml_uS5_D2-typ_fold_subgr"/>
</dbReference>
<keyword evidence="1" id="KW-0863">Zinc-finger</keyword>
<accession>A0A3M5WF93</accession>
<comment type="caution">
    <text evidence="3">The sequence shown here is derived from an EMBL/GenBank/DDBJ whole genome shotgun (WGS) entry which is preliminary data.</text>
</comment>
<dbReference type="Proteomes" id="UP000274315">
    <property type="component" value="Unassembled WGS sequence"/>
</dbReference>
<evidence type="ECO:0000313" key="3">
    <source>
        <dbReference type="EMBL" id="RMU68474.1"/>
    </source>
</evidence>
<dbReference type="EMBL" id="RBUF01000665">
    <property type="protein sequence ID" value="RMU68474.1"/>
    <property type="molecule type" value="Genomic_DNA"/>
</dbReference>
<protein>
    <submittedName>
        <fullName evidence="3">DNA repair protein radA</fullName>
    </submittedName>
</protein>
<evidence type="ECO:0000256" key="2">
    <source>
        <dbReference type="ARBA" id="ARBA00022833"/>
    </source>
</evidence>
<sequence>SNPSAIFLTRAQEEVPGSVVMATWEGTRPMLVEVQALVDDSHMSNPRRVTLGLDQNRLAMLLAVLHRHGGIPTHDQDVFLNVVGGVKVLETASDLALMAAVMSSLRNRPLPHDLLVFGEVGLSGEVRPVPSGQERLKEAAKHGFKRAIVPKGNAPKEAPPGLQIIAVTRLEQALDALFE</sequence>
<dbReference type="GO" id="GO:0000725">
    <property type="term" value="P:recombinational repair"/>
    <property type="evidence" value="ECO:0007669"/>
    <property type="project" value="TreeGrafter"/>
</dbReference>